<dbReference type="GO" id="GO:0032993">
    <property type="term" value="C:protein-DNA complex"/>
    <property type="evidence" value="ECO:0007669"/>
    <property type="project" value="TreeGrafter"/>
</dbReference>
<reference evidence="6 7" key="1">
    <citation type="journal article" date="2018" name="Elife">
        <title>Discovery and characterization of a prevalent human gut bacterial enzyme sufficient for the inactivation of a family of plant toxins.</title>
        <authorList>
            <person name="Koppel N."/>
            <person name="Bisanz J.E."/>
            <person name="Pandelia M.E."/>
            <person name="Turnbaugh P.J."/>
            <person name="Balskus E.P."/>
        </authorList>
    </citation>
    <scope>NUCLEOTIDE SEQUENCE [LARGE SCALE GENOMIC DNA]</scope>
    <source>
        <strain evidence="7">anaerobia AP69FAA</strain>
    </source>
</reference>
<dbReference type="PANTHER" id="PTHR30346">
    <property type="entry name" value="TRANSCRIPTIONAL DUAL REGULATOR HCAR-RELATED"/>
    <property type="match status" value="1"/>
</dbReference>
<dbReference type="OrthoDB" id="3176554at2"/>
<keyword evidence="2" id="KW-0805">Transcription regulation</keyword>
<dbReference type="PANTHER" id="PTHR30346:SF28">
    <property type="entry name" value="HTH-TYPE TRANSCRIPTIONAL REGULATOR CYNR"/>
    <property type="match status" value="1"/>
</dbReference>
<comment type="similarity">
    <text evidence="1">Belongs to the LysR transcriptional regulatory family.</text>
</comment>
<proteinExistence type="inferred from homology"/>
<dbReference type="GO" id="GO:0003700">
    <property type="term" value="F:DNA-binding transcription factor activity"/>
    <property type="evidence" value="ECO:0007669"/>
    <property type="project" value="InterPro"/>
</dbReference>
<protein>
    <submittedName>
        <fullName evidence="6">LysR family transcriptional regulator</fullName>
    </submittedName>
</protein>
<comment type="caution">
    <text evidence="6">The sequence shown here is derived from an EMBL/GenBank/DDBJ whole genome shotgun (WGS) entry which is preliminary data.</text>
</comment>
<evidence type="ECO:0000313" key="6">
    <source>
        <dbReference type="EMBL" id="RDB56822.1"/>
    </source>
</evidence>
<evidence type="ECO:0000256" key="4">
    <source>
        <dbReference type="ARBA" id="ARBA00023163"/>
    </source>
</evidence>
<dbReference type="InterPro" id="IPR005119">
    <property type="entry name" value="LysR_subst-bd"/>
</dbReference>
<dbReference type="PRINTS" id="PR00039">
    <property type="entry name" value="HTHLYSR"/>
</dbReference>
<feature type="domain" description="HTH lysR-type" evidence="5">
    <location>
        <begin position="1"/>
        <end position="58"/>
    </location>
</feature>
<dbReference type="SUPFAM" id="SSF46785">
    <property type="entry name" value="Winged helix' DNA-binding domain"/>
    <property type="match status" value="1"/>
</dbReference>
<dbReference type="SUPFAM" id="SSF53850">
    <property type="entry name" value="Periplasmic binding protein-like II"/>
    <property type="match status" value="1"/>
</dbReference>
<dbReference type="Gene3D" id="1.10.10.10">
    <property type="entry name" value="Winged helix-like DNA-binding domain superfamily/Winged helix DNA-binding domain"/>
    <property type="match status" value="1"/>
</dbReference>
<dbReference type="STRING" id="1034345.GCA_000236865_01200"/>
<evidence type="ECO:0000313" key="7">
    <source>
        <dbReference type="Proteomes" id="UP000253792"/>
    </source>
</evidence>
<keyword evidence="3" id="KW-0238">DNA-binding</keyword>
<evidence type="ECO:0000259" key="5">
    <source>
        <dbReference type="PROSITE" id="PS50931"/>
    </source>
</evidence>
<dbReference type="Pfam" id="PF03466">
    <property type="entry name" value="LysR_substrate"/>
    <property type="match status" value="1"/>
</dbReference>
<dbReference type="Gene3D" id="3.40.190.290">
    <property type="match status" value="1"/>
</dbReference>
<keyword evidence="4" id="KW-0804">Transcription</keyword>
<dbReference type="GO" id="GO:0003677">
    <property type="term" value="F:DNA binding"/>
    <property type="evidence" value="ECO:0007669"/>
    <property type="project" value="UniProtKB-KW"/>
</dbReference>
<evidence type="ECO:0000256" key="2">
    <source>
        <dbReference type="ARBA" id="ARBA00023015"/>
    </source>
</evidence>
<keyword evidence="7" id="KW-1185">Reference proteome</keyword>
<organism evidence="6 7">
    <name type="scientific">Senegalimassilia anaerobia</name>
    <dbReference type="NCBI Taxonomy" id="1473216"/>
    <lineage>
        <taxon>Bacteria</taxon>
        <taxon>Bacillati</taxon>
        <taxon>Actinomycetota</taxon>
        <taxon>Coriobacteriia</taxon>
        <taxon>Coriobacteriales</taxon>
        <taxon>Coriobacteriaceae</taxon>
        <taxon>Senegalimassilia</taxon>
    </lineage>
</organism>
<dbReference type="RefSeq" id="WP_114620293.1">
    <property type="nucleotide sequence ID" value="NZ_PPTP01000002.1"/>
</dbReference>
<name>A0A369LCK3_9ACTN</name>
<accession>A0A369LCK3</accession>
<dbReference type="InterPro" id="IPR036388">
    <property type="entry name" value="WH-like_DNA-bd_sf"/>
</dbReference>
<gene>
    <name evidence="6" type="ORF">C1880_03470</name>
</gene>
<dbReference type="FunFam" id="1.10.10.10:FF:000001">
    <property type="entry name" value="LysR family transcriptional regulator"/>
    <property type="match status" value="1"/>
</dbReference>
<evidence type="ECO:0000256" key="3">
    <source>
        <dbReference type="ARBA" id="ARBA00023125"/>
    </source>
</evidence>
<dbReference type="Pfam" id="PF00126">
    <property type="entry name" value="HTH_1"/>
    <property type="match status" value="1"/>
</dbReference>
<evidence type="ECO:0000256" key="1">
    <source>
        <dbReference type="ARBA" id="ARBA00009437"/>
    </source>
</evidence>
<dbReference type="AlphaFoldDB" id="A0A369LCK3"/>
<dbReference type="EMBL" id="PPTP01000002">
    <property type="protein sequence ID" value="RDB56822.1"/>
    <property type="molecule type" value="Genomic_DNA"/>
</dbReference>
<dbReference type="PROSITE" id="PS50931">
    <property type="entry name" value="HTH_LYSR"/>
    <property type="match status" value="1"/>
</dbReference>
<dbReference type="InterPro" id="IPR036390">
    <property type="entry name" value="WH_DNA-bd_sf"/>
</dbReference>
<dbReference type="InterPro" id="IPR000847">
    <property type="entry name" value="LysR_HTH_N"/>
</dbReference>
<sequence length="291" mass="31641">MELLQLRYFHEVAQTQHMTNSAKRLGVAQPALTQAIRRLEGELDAKLFERAGRNIRLTPCGEALEAKVAPLLAAFDEIPLAIAQAKGQERDTVRIDVEAATSMTVDAIAVFRATVPQAAFVINQANSEARWDVRVRTVTPGGGGKPDARTSQVFRERICLAIPKEQAKGKSVCLADFADAPFVCLAGTRGFRGVCDELCLKAGFAPNVVFESDSPDVVRKFIALGLGVGFWPERSWGALEGSDVVLVPIADPGFARDIVVETAKHPFGQKAAEFHALLLEFIRRRMGEADS</sequence>
<dbReference type="Proteomes" id="UP000253792">
    <property type="component" value="Unassembled WGS sequence"/>
</dbReference>